<organism evidence="1 2">
    <name type="scientific">Marinirhabdus gelatinilytica</name>
    <dbReference type="NCBI Taxonomy" id="1703343"/>
    <lineage>
        <taxon>Bacteria</taxon>
        <taxon>Pseudomonadati</taxon>
        <taxon>Bacteroidota</taxon>
        <taxon>Flavobacteriia</taxon>
        <taxon>Flavobacteriales</taxon>
        <taxon>Flavobacteriaceae</taxon>
    </lineage>
</organism>
<keyword evidence="1" id="KW-0378">Hydrolase</keyword>
<dbReference type="InterPro" id="IPR021109">
    <property type="entry name" value="Peptidase_aspartic_dom_sf"/>
</dbReference>
<dbReference type="Pfam" id="PF13650">
    <property type="entry name" value="Asp_protease_2"/>
    <property type="match status" value="1"/>
</dbReference>
<dbReference type="InterPro" id="IPR034122">
    <property type="entry name" value="Retropepsin-like_bacterial"/>
</dbReference>
<dbReference type="SUPFAM" id="SSF50630">
    <property type="entry name" value="Acid proteases"/>
    <property type="match status" value="1"/>
</dbReference>
<dbReference type="GO" id="GO:0008233">
    <property type="term" value="F:peptidase activity"/>
    <property type="evidence" value="ECO:0007669"/>
    <property type="project" value="UniProtKB-KW"/>
</dbReference>
<keyword evidence="1" id="KW-0645">Protease</keyword>
<gene>
    <name evidence="1" type="ORF">C8D94_101151</name>
</gene>
<name>A0A370QIV8_9FLAO</name>
<accession>A0A370QIV8</accession>
<protein>
    <submittedName>
        <fullName evidence="1">Aspartyl protease</fullName>
    </submittedName>
</protein>
<keyword evidence="2" id="KW-1185">Reference proteome</keyword>
<dbReference type="GO" id="GO:0006508">
    <property type="term" value="P:proteolysis"/>
    <property type="evidence" value="ECO:0007669"/>
    <property type="project" value="UniProtKB-KW"/>
</dbReference>
<sequence length="154" mass="16945">MPIFTKKKLATLRTLLEASGFYRIFLTKLATGHYKFSARINGIDGSFILDTGASTSCVGLDRILQFSLFNEASEIKAAGAGATNMETQIARNNLFEIGKLKLSTTDFVLFDLSHVNLALSQAEEAPIDGIIGADVLKKYRAVIDYGRNCLYLKR</sequence>
<comment type="caution">
    <text evidence="1">The sequence shown here is derived from an EMBL/GenBank/DDBJ whole genome shotgun (WGS) entry which is preliminary data.</text>
</comment>
<dbReference type="EMBL" id="QRAO01000001">
    <property type="protein sequence ID" value="RDK88281.1"/>
    <property type="molecule type" value="Genomic_DNA"/>
</dbReference>
<reference evidence="1 2" key="1">
    <citation type="submission" date="2018-07" db="EMBL/GenBank/DDBJ databases">
        <title>Genomic Encyclopedia of Type Strains, Phase IV (KMG-IV): sequencing the most valuable type-strain genomes for metagenomic binning, comparative biology and taxonomic classification.</title>
        <authorList>
            <person name="Goeker M."/>
        </authorList>
    </citation>
    <scope>NUCLEOTIDE SEQUENCE [LARGE SCALE GENOMIC DNA]</scope>
    <source>
        <strain evidence="1 2">DSM 101478</strain>
    </source>
</reference>
<dbReference type="Proteomes" id="UP000255317">
    <property type="component" value="Unassembled WGS sequence"/>
</dbReference>
<dbReference type="AlphaFoldDB" id="A0A370QIV8"/>
<dbReference type="CDD" id="cd05483">
    <property type="entry name" value="retropepsin_like_bacteria"/>
    <property type="match status" value="1"/>
</dbReference>
<proteinExistence type="predicted"/>
<evidence type="ECO:0000313" key="2">
    <source>
        <dbReference type="Proteomes" id="UP000255317"/>
    </source>
</evidence>
<evidence type="ECO:0000313" key="1">
    <source>
        <dbReference type="EMBL" id="RDK88281.1"/>
    </source>
</evidence>
<dbReference type="Gene3D" id="2.40.70.10">
    <property type="entry name" value="Acid Proteases"/>
    <property type="match status" value="1"/>
</dbReference>